<reference evidence="1 2" key="1">
    <citation type="submission" date="2014-12" db="EMBL/GenBank/DDBJ databases">
        <title>Genome assembly of Enhygromyxa salina DSM 15201.</title>
        <authorList>
            <person name="Sharma G."/>
            <person name="Subramanian S."/>
        </authorList>
    </citation>
    <scope>NUCLEOTIDE SEQUENCE [LARGE SCALE GENOMIC DNA]</scope>
    <source>
        <strain evidence="1 2">DSM 15201</strain>
    </source>
</reference>
<protein>
    <submittedName>
        <fullName evidence="1">Mobile element protein</fullName>
    </submittedName>
</protein>
<dbReference type="Proteomes" id="UP000031599">
    <property type="component" value="Unassembled WGS sequence"/>
</dbReference>
<proteinExistence type="predicted"/>
<dbReference type="EMBL" id="JMCC02000031">
    <property type="protein sequence ID" value="KIG16813.1"/>
    <property type="molecule type" value="Genomic_DNA"/>
</dbReference>
<comment type="caution">
    <text evidence="1">The sequence shown here is derived from an EMBL/GenBank/DDBJ whole genome shotgun (WGS) entry which is preliminary data.</text>
</comment>
<evidence type="ECO:0000313" key="2">
    <source>
        <dbReference type="Proteomes" id="UP000031599"/>
    </source>
</evidence>
<name>A0A0C2A0B9_9BACT</name>
<dbReference type="RefSeq" id="WP_205632973.1">
    <property type="nucleotide sequence ID" value="NZ_JMCC02000031.1"/>
</dbReference>
<evidence type="ECO:0000313" key="1">
    <source>
        <dbReference type="EMBL" id="KIG16813.1"/>
    </source>
</evidence>
<organism evidence="1 2">
    <name type="scientific">Enhygromyxa salina</name>
    <dbReference type="NCBI Taxonomy" id="215803"/>
    <lineage>
        <taxon>Bacteria</taxon>
        <taxon>Pseudomonadati</taxon>
        <taxon>Myxococcota</taxon>
        <taxon>Polyangia</taxon>
        <taxon>Nannocystales</taxon>
        <taxon>Nannocystaceae</taxon>
        <taxon>Enhygromyxa</taxon>
    </lineage>
</organism>
<dbReference type="AlphaFoldDB" id="A0A0C2A0B9"/>
<sequence>MSKRITTDTRDELLESLVTRYEAADRDKKGRILDEFVQLTGHHRKHATRVLNRWQPKTNNPKRGRRVYDDAVRAVLLVLWEASDRVCGRRLRAAIPELLTAMEHHGHIDLADDIREQLLGMSAATIDRALIPARAGRKKLGHRKRVSSAASVKASVPVRTFADWSDPPPGFFEIDFVVHGGGSAAGRFIHSLVLTDIASGWTEAVPLLA</sequence>
<gene>
    <name evidence="1" type="ORF">DB30_03975</name>
</gene>
<accession>A0A0C2A0B9</accession>